<feature type="domain" description="CS" evidence="4">
    <location>
        <begin position="47"/>
        <end position="152"/>
    </location>
</feature>
<dbReference type="InterPro" id="IPR031107">
    <property type="entry name" value="Small_HSP"/>
</dbReference>
<evidence type="ECO:0000256" key="1">
    <source>
        <dbReference type="PROSITE-ProRule" id="PRU00285"/>
    </source>
</evidence>
<dbReference type="Pfam" id="PF00011">
    <property type="entry name" value="HSP20"/>
    <property type="match status" value="1"/>
</dbReference>
<dbReference type="PROSITE" id="PS51203">
    <property type="entry name" value="CS"/>
    <property type="match status" value="1"/>
</dbReference>
<comment type="similarity">
    <text evidence="1 2">Belongs to the small heat shock protein (HSP20) family.</text>
</comment>
<dbReference type="RefSeq" id="WP_015325411.1">
    <property type="nucleotide sequence ID" value="NC_019977.1"/>
</dbReference>
<protein>
    <submittedName>
        <fullName evidence="5">Molecular chaperone (Small heat shock protein)</fullName>
    </submittedName>
</protein>
<dbReference type="InterPro" id="IPR007052">
    <property type="entry name" value="CS_dom"/>
</dbReference>
<evidence type="ECO:0000313" key="5">
    <source>
        <dbReference type="EMBL" id="AGB50246.1"/>
    </source>
</evidence>
<keyword evidence="6" id="KW-1185">Reference proteome</keyword>
<evidence type="ECO:0000259" key="3">
    <source>
        <dbReference type="PROSITE" id="PS01031"/>
    </source>
</evidence>
<dbReference type="InterPro" id="IPR002068">
    <property type="entry name" value="A-crystallin/Hsp20_dom"/>
</dbReference>
<accession>L0KYR5</accession>
<gene>
    <name evidence="5" type="ordered locus">Metho_2080</name>
</gene>
<dbReference type="InterPro" id="IPR008978">
    <property type="entry name" value="HSP20-like_chaperone"/>
</dbReference>
<dbReference type="Proteomes" id="UP000010866">
    <property type="component" value="Chromosome"/>
</dbReference>
<evidence type="ECO:0000313" key="6">
    <source>
        <dbReference type="Proteomes" id="UP000010866"/>
    </source>
</evidence>
<dbReference type="Gene3D" id="2.60.40.790">
    <property type="match status" value="1"/>
</dbReference>
<dbReference type="KEGG" id="mhz:Metho_2080"/>
<keyword evidence="5" id="KW-0346">Stress response</keyword>
<proteinExistence type="inferred from homology"/>
<dbReference type="PROSITE" id="PS01031">
    <property type="entry name" value="SHSP"/>
    <property type="match status" value="1"/>
</dbReference>
<dbReference type="PANTHER" id="PTHR11527">
    <property type="entry name" value="HEAT-SHOCK PROTEIN 20 FAMILY MEMBER"/>
    <property type="match status" value="1"/>
</dbReference>
<dbReference type="STRING" id="867904.Metho_2080"/>
<dbReference type="SUPFAM" id="SSF49764">
    <property type="entry name" value="HSP20-like chaperones"/>
    <property type="match status" value="1"/>
</dbReference>
<dbReference type="OrthoDB" id="198277at2157"/>
<sequence length="153" mass="17435">MKQGLTRWTPSGISKWDPFEEVGRMQGLLRQLFSELSLSGEIKTLDTLSPMMDVQDKDNEIVVKADMPGVDKKDVEIDIKNNMLYINANTHREKEEEKEGYVVHERAFSRFARTFSLPANVVTEGAKAKLEDGVLTIKIPKAEIEEKQKILIE</sequence>
<feature type="domain" description="SHSP" evidence="3">
    <location>
        <begin position="43"/>
        <end position="153"/>
    </location>
</feature>
<reference evidence="6" key="1">
    <citation type="submission" date="2012-02" db="EMBL/GenBank/DDBJ databases">
        <title>Complete sequence of chromosome of Methanomethylovorans hollandica DSM 15978.</title>
        <authorList>
            <person name="Lucas S."/>
            <person name="Copeland A."/>
            <person name="Lapidus A."/>
            <person name="Glavina del Rio T."/>
            <person name="Dalin E."/>
            <person name="Tice H."/>
            <person name="Bruce D."/>
            <person name="Goodwin L."/>
            <person name="Pitluck S."/>
            <person name="Peters L."/>
            <person name="Mikhailova N."/>
            <person name="Held B."/>
            <person name="Kyrpides N."/>
            <person name="Mavromatis K."/>
            <person name="Ivanova N."/>
            <person name="Brettin T."/>
            <person name="Detter J.C."/>
            <person name="Han C."/>
            <person name="Larimer F."/>
            <person name="Land M."/>
            <person name="Hauser L."/>
            <person name="Markowitz V."/>
            <person name="Cheng J.-F."/>
            <person name="Hugenholtz P."/>
            <person name="Woyke T."/>
            <person name="Wu D."/>
            <person name="Spring S."/>
            <person name="Schroeder M."/>
            <person name="Brambilla E."/>
            <person name="Klenk H.-P."/>
            <person name="Eisen J.A."/>
        </authorList>
    </citation>
    <scope>NUCLEOTIDE SEQUENCE [LARGE SCALE GENOMIC DNA]</scope>
    <source>
        <strain evidence="6">DSM 15978 / NBRC 107637 / DMS1</strain>
    </source>
</reference>
<dbReference type="CDD" id="cd06464">
    <property type="entry name" value="ACD_sHsps-like"/>
    <property type="match status" value="1"/>
</dbReference>
<evidence type="ECO:0000259" key="4">
    <source>
        <dbReference type="PROSITE" id="PS51203"/>
    </source>
</evidence>
<organism evidence="5 6">
    <name type="scientific">Methanomethylovorans hollandica (strain DSM 15978 / NBRC 107637 / DMS1)</name>
    <dbReference type="NCBI Taxonomy" id="867904"/>
    <lineage>
        <taxon>Archaea</taxon>
        <taxon>Methanobacteriati</taxon>
        <taxon>Methanobacteriota</taxon>
        <taxon>Stenosarchaea group</taxon>
        <taxon>Methanomicrobia</taxon>
        <taxon>Methanosarcinales</taxon>
        <taxon>Methanosarcinaceae</taxon>
        <taxon>Methanomethylovorans</taxon>
    </lineage>
</organism>
<dbReference type="EMBL" id="CP003362">
    <property type="protein sequence ID" value="AGB50246.1"/>
    <property type="molecule type" value="Genomic_DNA"/>
</dbReference>
<name>L0KYR5_METHD</name>
<dbReference type="HOGENOM" id="CLU_046737_12_4_2"/>
<dbReference type="GeneID" id="14406593"/>
<evidence type="ECO:0000256" key="2">
    <source>
        <dbReference type="RuleBase" id="RU003616"/>
    </source>
</evidence>
<dbReference type="AlphaFoldDB" id="L0KYR5"/>